<reference evidence="2" key="1">
    <citation type="submission" date="2012-11" db="EMBL/GenBank/DDBJ databases">
        <authorList>
            <person name="Lucero-Rivera Y.E."/>
            <person name="Tovar-Ramirez D."/>
        </authorList>
    </citation>
    <scope>NUCLEOTIDE SEQUENCE [LARGE SCALE GENOMIC DNA]</scope>
    <source>
        <strain evidence="2">Araruama</strain>
    </source>
</reference>
<accession>A0A1V1P289</accession>
<dbReference type="EMBL" id="ATBP01000808">
    <property type="protein sequence ID" value="ETR68876.1"/>
    <property type="molecule type" value="Genomic_DNA"/>
</dbReference>
<evidence type="ECO:0000313" key="1">
    <source>
        <dbReference type="EMBL" id="ETR68876.1"/>
    </source>
</evidence>
<organism evidence="1 2">
    <name type="scientific">Candidatus Magnetoglobus multicellularis str. Araruama</name>
    <dbReference type="NCBI Taxonomy" id="890399"/>
    <lineage>
        <taxon>Bacteria</taxon>
        <taxon>Pseudomonadati</taxon>
        <taxon>Thermodesulfobacteriota</taxon>
        <taxon>Desulfobacteria</taxon>
        <taxon>Desulfobacterales</taxon>
        <taxon>Desulfobacteraceae</taxon>
        <taxon>Candidatus Magnetoglobus</taxon>
    </lineage>
</organism>
<dbReference type="AlphaFoldDB" id="A0A1V1P289"/>
<protein>
    <recommendedName>
        <fullName evidence="3">Type I restriction enzyme R protein N-terminal domain-containing protein</fullName>
    </recommendedName>
</protein>
<evidence type="ECO:0000313" key="2">
    <source>
        <dbReference type="Proteomes" id="UP000189670"/>
    </source>
</evidence>
<gene>
    <name evidence="1" type="ORF">OMM_10088</name>
</gene>
<comment type="caution">
    <text evidence="1">The sequence shown here is derived from an EMBL/GenBank/DDBJ whole genome shotgun (WGS) entry which is preliminary data.</text>
</comment>
<dbReference type="Proteomes" id="UP000189670">
    <property type="component" value="Unassembled WGS sequence"/>
</dbReference>
<proteinExistence type="predicted"/>
<evidence type="ECO:0008006" key="3">
    <source>
        <dbReference type="Google" id="ProtNLM"/>
    </source>
</evidence>
<name>A0A1V1P289_9BACT</name>
<sequence length="146" mass="16700">MDVLDDQYQNLRVWSHITYSVDPAKDLSGRPDFLVAPPLAHIPDVMDVPPLCVIEAKDQDWKRAWAQALAEMYAASTHGATICYAVVTSGEEWQFGKFEKENSLFIKEKKKLFVIDAPDEPDNLQKLFDKLNWLFSEVSKVDVIKE</sequence>